<feature type="region of interest" description="Disordered" evidence="1">
    <location>
        <begin position="967"/>
        <end position="993"/>
    </location>
</feature>
<keyword evidence="2" id="KW-1133">Transmembrane helix</keyword>
<evidence type="ECO:0000313" key="3">
    <source>
        <dbReference type="EMBL" id="GMH54437.1"/>
    </source>
</evidence>
<dbReference type="OrthoDB" id="63610at2759"/>
<protein>
    <submittedName>
        <fullName evidence="3">Uncharacterized protein</fullName>
    </submittedName>
</protein>
<accession>A0A9W7DTM1</accession>
<dbReference type="AlphaFoldDB" id="A0A9W7DTM1"/>
<sequence length="1259" mass="138387">MGDLTKIFTIPTTMVSTIGECSAVCEDTLGSGGRLACPKDMVEWNGLSQAEASRSDEGVDRVGSTGAAFTGAYMPGSGVWECADGDPVFVGAWEKGQPDGGSEMCDVVELCTHVTFDAEKLEFNDIACDLTGTGSRSYVVTSSRCACEAVVGGGEGDSSTLDVETLMAKSPDGITYDGCVSQYGMIVAAIIVGVALFVIVSWCLVLRFVTRRMIRKMDEVDAESNLHEIQRNTSGSIGAEGRFAGRRASIGARHDRAESVGIDELPLPGKLDFGDTTLYAKYKVVIGVLMIMGLTSVMLTPWYDGDICPLDDQKAKYLGGELTIVSTTTRSVKYSTSMVTPYASEAILPGDKVPAPRFFTAGTPIPNEGVEGDLYFIENLCDPELSCSTEIGTIGCVRTPTTEVNLLDCNHSPIRVNPDWKGSLKGKMLILDMTQDARLFKNGWHRLSLLLEPLEPAAILWGQRFGHLPFLMPYLPGMFPRWHAVGEETWDGVDGNPNNATRVNFPVADINSAEAQPLITAASLRNHTLGAKLTPTLANPYRASFCGNWVVLRLVCIILYLSNFEKALQSLSRHIELSGVQVWSFAQNMLLVETLLPLLASLGYLDPAMSWYYGIADMGTSHSGNMGASLMSSCSALLLAGYWMQMVKSNGLSNFTARTNIGKYCIVFSQVVVAIVLYSFICEATLWQHVWQKMRISGFNSHHFRYALVTSIAFCFFTSLYFISSTLVAHVVLAHDKHVSNTKKAVLRALMRRILLSGCLMALIFSLSTVSVYIYFNPVGYVLSQGLLALLQVGHSRFQIDSFTPVGGIKAGPMRAALGYVEVKAWLVWRLLTCAAKAEAKEKEKVITVLRTVGTALARIADPKRRSIRKSVALTLKRVTLELSIEDVARKMSGLHIPNSLSKPAMPSLAEAERESSLARMTGEGLGENGSQLGLELAATNHGKGEEEKLDWMMKNPIQLLAEETRRRTMSGGTNGDVESQSGPKRIPKRKKERPWELPGLSVALLDALVSAYDIDSTWNLVRVKDEIIIPGTKYKRCTYVEALDEHPHKREGWLGKPGYFVSHWWGYSFLQLVEMIRLHSEKLKREGINETPFYFIDAFTVNQHTVALGSTNDKQTYLDLVAGLRKSLISCGTLVVCCAEGGEGLPGWECPAPTGRIWCLFEIYQAIQAKVNVTVQLAPHCESDFRMALHHDGLTRVEDALAEIDAEHAMASVESDRVMILEDIRSQVGVEKFNRAIRRFLKLEFRSIATKETLHKTN</sequence>
<feature type="transmembrane region" description="Helical" evidence="2">
    <location>
        <begin position="706"/>
        <end position="733"/>
    </location>
</feature>
<evidence type="ECO:0000256" key="1">
    <source>
        <dbReference type="SAM" id="MobiDB-lite"/>
    </source>
</evidence>
<dbReference type="SUPFAM" id="SSF56436">
    <property type="entry name" value="C-type lectin-like"/>
    <property type="match status" value="1"/>
</dbReference>
<dbReference type="Proteomes" id="UP001165085">
    <property type="component" value="Unassembled WGS sequence"/>
</dbReference>
<evidence type="ECO:0000313" key="4">
    <source>
        <dbReference type="Proteomes" id="UP001165085"/>
    </source>
</evidence>
<name>A0A9W7DTM1_9STRA</name>
<keyword evidence="2" id="KW-0472">Membrane</keyword>
<dbReference type="Gene3D" id="3.10.100.10">
    <property type="entry name" value="Mannose-Binding Protein A, subunit A"/>
    <property type="match status" value="1"/>
</dbReference>
<dbReference type="EMBL" id="BRXY01000027">
    <property type="protein sequence ID" value="GMH54437.1"/>
    <property type="molecule type" value="Genomic_DNA"/>
</dbReference>
<dbReference type="InterPro" id="IPR016186">
    <property type="entry name" value="C-type_lectin-like/link_sf"/>
</dbReference>
<reference evidence="4" key="1">
    <citation type="journal article" date="2023" name="Commun. Biol.">
        <title>Genome analysis of Parmales, the sister group of diatoms, reveals the evolutionary specialization of diatoms from phago-mixotrophs to photoautotrophs.</title>
        <authorList>
            <person name="Ban H."/>
            <person name="Sato S."/>
            <person name="Yoshikawa S."/>
            <person name="Yamada K."/>
            <person name="Nakamura Y."/>
            <person name="Ichinomiya M."/>
            <person name="Sato N."/>
            <person name="Blanc-Mathieu R."/>
            <person name="Endo H."/>
            <person name="Kuwata A."/>
            <person name="Ogata H."/>
        </authorList>
    </citation>
    <scope>NUCLEOTIDE SEQUENCE [LARGE SCALE GENOMIC DNA]</scope>
    <source>
        <strain evidence="4">NIES 3701</strain>
    </source>
</reference>
<proteinExistence type="predicted"/>
<feature type="transmembrane region" description="Helical" evidence="2">
    <location>
        <begin position="284"/>
        <end position="303"/>
    </location>
</feature>
<evidence type="ECO:0000256" key="2">
    <source>
        <dbReference type="SAM" id="Phobius"/>
    </source>
</evidence>
<organism evidence="3 4">
    <name type="scientific">Triparma strigata</name>
    <dbReference type="NCBI Taxonomy" id="1606541"/>
    <lineage>
        <taxon>Eukaryota</taxon>
        <taxon>Sar</taxon>
        <taxon>Stramenopiles</taxon>
        <taxon>Ochrophyta</taxon>
        <taxon>Bolidophyceae</taxon>
        <taxon>Parmales</taxon>
        <taxon>Triparmaceae</taxon>
        <taxon>Triparma</taxon>
    </lineage>
</organism>
<keyword evidence="4" id="KW-1185">Reference proteome</keyword>
<keyword evidence="2" id="KW-0812">Transmembrane</keyword>
<feature type="transmembrane region" description="Helical" evidence="2">
    <location>
        <begin position="664"/>
        <end position="686"/>
    </location>
</feature>
<feature type="transmembrane region" description="Helical" evidence="2">
    <location>
        <begin position="625"/>
        <end position="643"/>
    </location>
</feature>
<feature type="transmembrane region" description="Helical" evidence="2">
    <location>
        <begin position="183"/>
        <end position="209"/>
    </location>
</feature>
<gene>
    <name evidence="3" type="ORF">TrST_g2212</name>
</gene>
<comment type="caution">
    <text evidence="3">The sequence shown here is derived from an EMBL/GenBank/DDBJ whole genome shotgun (WGS) entry which is preliminary data.</text>
</comment>
<feature type="transmembrane region" description="Helical" evidence="2">
    <location>
        <begin position="754"/>
        <end position="776"/>
    </location>
</feature>
<dbReference type="InterPro" id="IPR016187">
    <property type="entry name" value="CTDL_fold"/>
</dbReference>